<accession>A0ABQ9Y8T2</accession>
<reference evidence="1 2" key="1">
    <citation type="journal article" date="2022" name="bioRxiv">
        <title>Genomics of Preaxostyla Flagellates Illuminates Evolutionary Transitions and the Path Towards Mitochondrial Loss.</title>
        <authorList>
            <person name="Novak L.V.F."/>
            <person name="Treitli S.C."/>
            <person name="Pyrih J."/>
            <person name="Halakuc P."/>
            <person name="Pipaliya S.V."/>
            <person name="Vacek V."/>
            <person name="Brzon O."/>
            <person name="Soukal P."/>
            <person name="Eme L."/>
            <person name="Dacks J.B."/>
            <person name="Karnkowska A."/>
            <person name="Elias M."/>
            <person name="Hampl V."/>
        </authorList>
    </citation>
    <scope>NUCLEOTIDE SEQUENCE [LARGE SCALE GENOMIC DNA]</scope>
    <source>
        <strain evidence="1">NAU3</strain>
        <tissue evidence="1">Gut</tissue>
    </source>
</reference>
<dbReference type="Proteomes" id="UP001281761">
    <property type="component" value="Unassembled WGS sequence"/>
</dbReference>
<sequence length="329" mass="37585">MGCSPFLNWSEEVPKTVDEWAVIFRSLVSTVNSQPALDVTLEAKAVQFLETVDPEDEEMADALLSSRVSSSDDSWTNFIQCIVVLISSPSLVITAATMEMLGTLIRNCSTKVHFTLVKADLIPQLVITLNILSLSFTEAEDIHTNLVKIIDNCLFLSTPLGLSLLRIKDREKRQTVHETVLKHVLVPSEEYICHLCVNRFSIVDGDQSKSFLALLAQILERSPYYRPTLEFVLNTPVILTIPSCLTYFDNDDSILKFMRLMAEIQDRWNTQRGYERHIWKTMDQMLRMEGFCDAIEQRLRNDQDTNSGRFIGLFSIEWNNKLGTNLPYH</sequence>
<keyword evidence="2" id="KW-1185">Reference proteome</keyword>
<proteinExistence type="predicted"/>
<evidence type="ECO:0000313" key="2">
    <source>
        <dbReference type="Proteomes" id="UP001281761"/>
    </source>
</evidence>
<name>A0ABQ9Y8T2_9EUKA</name>
<gene>
    <name evidence="1" type="ORF">BLNAU_4729</name>
</gene>
<comment type="caution">
    <text evidence="1">The sequence shown here is derived from an EMBL/GenBank/DDBJ whole genome shotgun (WGS) entry which is preliminary data.</text>
</comment>
<dbReference type="EMBL" id="JARBJD010000024">
    <property type="protein sequence ID" value="KAK2960176.1"/>
    <property type="molecule type" value="Genomic_DNA"/>
</dbReference>
<evidence type="ECO:0000313" key="1">
    <source>
        <dbReference type="EMBL" id="KAK2960176.1"/>
    </source>
</evidence>
<organism evidence="1 2">
    <name type="scientific">Blattamonas nauphoetae</name>
    <dbReference type="NCBI Taxonomy" id="2049346"/>
    <lineage>
        <taxon>Eukaryota</taxon>
        <taxon>Metamonada</taxon>
        <taxon>Preaxostyla</taxon>
        <taxon>Oxymonadida</taxon>
        <taxon>Blattamonas</taxon>
    </lineage>
</organism>
<protein>
    <submittedName>
        <fullName evidence="1">Uncharacterized protein</fullName>
    </submittedName>
</protein>